<dbReference type="Pfam" id="PF23569">
    <property type="entry name" value="NBD_SMAX1"/>
    <property type="match status" value="1"/>
</dbReference>
<keyword evidence="4" id="KW-0804">Transcription</keyword>
<feature type="region of interest" description="Disordered" evidence="6">
    <location>
        <begin position="540"/>
        <end position="592"/>
    </location>
</feature>
<dbReference type="Pfam" id="PF26587">
    <property type="entry name" value="AAA_lid_SMAX1"/>
    <property type="match status" value="1"/>
</dbReference>
<feature type="domain" description="Clp R" evidence="7">
    <location>
        <begin position="8"/>
        <end position="179"/>
    </location>
</feature>
<feature type="compositionally biased region" description="Low complexity" evidence="6">
    <location>
        <begin position="562"/>
        <end position="580"/>
    </location>
</feature>
<protein>
    <recommendedName>
        <fullName evidence="7">Clp R domain-containing protein</fullName>
    </recommendedName>
</protein>
<dbReference type="GO" id="GO:0009414">
    <property type="term" value="P:response to water deprivation"/>
    <property type="evidence" value="ECO:0007669"/>
    <property type="project" value="EnsemblPlants"/>
</dbReference>
<accession>A0A1U8GWR6</accession>
<dbReference type="GO" id="GO:0044183">
    <property type="term" value="F:protein folding chaperone"/>
    <property type="evidence" value="ECO:0000318"/>
    <property type="project" value="GO_Central"/>
</dbReference>
<dbReference type="PROSITE" id="PS51903">
    <property type="entry name" value="CLP_R"/>
    <property type="match status" value="1"/>
</dbReference>
<reference evidence="8 9" key="2">
    <citation type="journal article" date="2017" name="Genome Biol.">
        <title>New reference genome sequences of hot pepper reveal the massive evolution of plant disease-resistance genes by retroduplication.</title>
        <authorList>
            <person name="Kim S."/>
            <person name="Park J."/>
            <person name="Yeom S.I."/>
            <person name="Kim Y.M."/>
            <person name="Seo E."/>
            <person name="Kim K.T."/>
            <person name="Kim M.S."/>
            <person name="Lee J.M."/>
            <person name="Cheong K."/>
            <person name="Shin H.S."/>
            <person name="Kim S.B."/>
            <person name="Han K."/>
            <person name="Lee J."/>
            <person name="Park M."/>
            <person name="Lee H.A."/>
            <person name="Lee H.Y."/>
            <person name="Lee Y."/>
            <person name="Oh S."/>
            <person name="Lee J.H."/>
            <person name="Choi E."/>
            <person name="Choi E."/>
            <person name="Lee S.E."/>
            <person name="Jeon J."/>
            <person name="Kim H."/>
            <person name="Choi G."/>
            <person name="Song H."/>
            <person name="Lee J."/>
            <person name="Lee S.C."/>
            <person name="Kwon J.K."/>
            <person name="Lee H.Y."/>
            <person name="Koo N."/>
            <person name="Hong Y."/>
            <person name="Kim R.W."/>
            <person name="Kang W.H."/>
            <person name="Huh J.H."/>
            <person name="Kang B.C."/>
            <person name="Yang T.J."/>
            <person name="Lee Y.H."/>
            <person name="Bennetzen J.L."/>
            <person name="Choi D."/>
        </authorList>
    </citation>
    <scope>NUCLEOTIDE SEQUENCE [LARGE SCALE GENOMIC DNA]</scope>
    <source>
        <strain evidence="9">cv. CM334</strain>
    </source>
</reference>
<evidence type="ECO:0000313" key="8">
    <source>
        <dbReference type="EMBL" id="PHT78327.1"/>
    </source>
</evidence>
<dbReference type="PANTHER" id="PTHR43572">
    <property type="entry name" value="CHAPERONE PROTEIN CLPD, CHLOROPLASTIC"/>
    <property type="match status" value="1"/>
</dbReference>
<evidence type="ECO:0000313" key="9">
    <source>
        <dbReference type="Proteomes" id="UP000222542"/>
    </source>
</evidence>
<dbReference type="InterPro" id="IPR058954">
    <property type="entry name" value="AAA_lid_SMAX1"/>
</dbReference>
<dbReference type="GO" id="GO:1902347">
    <property type="term" value="P:response to strigolactone"/>
    <property type="evidence" value="ECO:0007669"/>
    <property type="project" value="EnsemblPlants"/>
</dbReference>
<keyword evidence="2 5" id="KW-0677">Repeat</keyword>
<comment type="caution">
    <text evidence="8">The sequence shown here is derived from an EMBL/GenBank/DDBJ whole genome shotgun (WGS) entry which is preliminary data.</text>
</comment>
<dbReference type="Gramene" id="PHT78327">
    <property type="protein sequence ID" value="PHT78327"/>
    <property type="gene ID" value="T459_16379"/>
</dbReference>
<dbReference type="Gene3D" id="3.40.50.300">
    <property type="entry name" value="P-loop containing nucleotide triphosphate hydrolases"/>
    <property type="match status" value="1"/>
</dbReference>
<dbReference type="OMA" id="RRDIWFN"/>
<dbReference type="AlphaFoldDB" id="A0A1U8GWR6"/>
<evidence type="ECO:0000256" key="3">
    <source>
        <dbReference type="ARBA" id="ARBA00023015"/>
    </source>
</evidence>
<dbReference type="Proteomes" id="UP000222542">
    <property type="component" value="Unassembled WGS sequence"/>
</dbReference>
<dbReference type="InterPro" id="IPR036628">
    <property type="entry name" value="Clp_N_dom_sf"/>
</dbReference>
<dbReference type="InterPro" id="IPR004176">
    <property type="entry name" value="Clp_R_N"/>
</dbReference>
<name>A0A1U8GWR6_CAPAN</name>
<dbReference type="InterPro" id="IPR003959">
    <property type="entry name" value="ATPase_AAA_core"/>
</dbReference>
<dbReference type="InterPro" id="IPR058680">
    <property type="entry name" value="NBD_SMAX1-like"/>
</dbReference>
<proteinExistence type="inferred from homology"/>
<sequence length="1081" mass="121045">MPTPVSTARQCLTQEASITLDDAVDMAGRRGHAQTTSLHYVSSLLSIPSSCLREACSRTRNNAYSVRVQFKALELCLGVSMDRLPSSPSRVDYPPVSNSLMAAIKRSQANQRRQPENFYNYQQQIQNQSASSSVPGVKVELRNLIISVLDDPVLSRVFEEAGFRSCDIKLAILRPVHKLFRYSRFRGPPLFLCNLSNQTDLFRRSFSFPFLGLSEGKDDYRRIGEVFVNNRGKNPLILGTCAQGAMNSFLEMIHRNRGGGILPVEVCGLSVICIETDITRFVTGEWDEELVKLKFEEIGTMVMHSLGPSHVVNYGDLEVLARDDASIDSCRHIVNKLTNLLEVYRGKLWLIGWLERYEIYLKVLNRFPYIEKDWDLQLLTITSSVTTKEETFPRSSLMESFVPLGGFFSAPAADIESSLGCSYHTASRCDLCNEYCKQEVNSLSKCGLVSSVSVADHYQSSLPSWLQMTELKSNGGLESMKAKDDKMVLGAKVAGLQRKWDNLCQRLHYNQPLPKTSKFRMSSGIPSVVGFQFDKDQKESVNNKKIGHQNASSAETVRKKMTSTISSSNESSNLLSKFSETPSRGDDEHVFNSPVSVTSMTTELGLCTASTSPSKEQEQLKNHSRTNQAHDILCYISASAKVRSRSFINPLPLSPPSKSLQKQLDPKDFKMLYAALMEKVNWQEEAVKAISQTIAQCRSRNERNNWPSRGDIWLSFLGPDKLGKKKIAIALAEILFGSTNNLIFVDLSLQDEAGLFSLQVLNQYDVRFRGKHVVDYVADKLRNSPLSVVFLENVDKADILVQKSLSQAVKTGRFSDSHGKEVSIANAIFVTTSSRLAEERTLPSTKEIVDYSEENILTAKGCQIQILIAFDLADDIKGSNSTASITSRKRSSSQIFVNNRKLTTHPIESVDQPFGSSEMSRRAHKTSNLCLDLNLPAEEIKTSDNFIGDSGCDFSNENTITWLKQLFTQFDETVIFRPFDLDSLAEKLLKEIRLCFHKIVGPECLLEIDRKVLEQIVAAAFLSDSKKIEDWIQHVLSRGFVQAQERYSLSARSVVKLKACESYSQEADIPGVLLPCRIIVN</sequence>
<dbReference type="OrthoDB" id="1723324at2759"/>
<dbReference type="InterPro" id="IPR027417">
    <property type="entry name" value="P-loop_NTPase"/>
</dbReference>
<comment type="similarity">
    <text evidence="1">Belongs to the ClpA/ClpB family.</text>
</comment>
<keyword evidence="3" id="KW-0805">Transcription regulation</keyword>
<keyword evidence="9" id="KW-1185">Reference proteome</keyword>
<dbReference type="GO" id="GO:0005634">
    <property type="term" value="C:nucleus"/>
    <property type="evidence" value="ECO:0000318"/>
    <property type="project" value="GO_Central"/>
</dbReference>
<evidence type="ECO:0000256" key="2">
    <source>
        <dbReference type="ARBA" id="ARBA00022737"/>
    </source>
</evidence>
<dbReference type="KEGG" id="cann:107873280"/>
<dbReference type="GO" id="GO:0016887">
    <property type="term" value="F:ATP hydrolysis activity"/>
    <property type="evidence" value="ECO:0007669"/>
    <property type="project" value="InterPro"/>
</dbReference>
<reference evidence="8 9" key="1">
    <citation type="journal article" date="2014" name="Nat. Genet.">
        <title>Genome sequence of the hot pepper provides insights into the evolution of pungency in Capsicum species.</title>
        <authorList>
            <person name="Kim S."/>
            <person name="Park M."/>
            <person name="Yeom S.I."/>
            <person name="Kim Y.M."/>
            <person name="Lee J.M."/>
            <person name="Lee H.A."/>
            <person name="Seo E."/>
            <person name="Choi J."/>
            <person name="Cheong K."/>
            <person name="Kim K.T."/>
            <person name="Jung K."/>
            <person name="Lee G.W."/>
            <person name="Oh S.K."/>
            <person name="Bae C."/>
            <person name="Kim S.B."/>
            <person name="Lee H.Y."/>
            <person name="Kim S.Y."/>
            <person name="Kim M.S."/>
            <person name="Kang B.C."/>
            <person name="Jo Y.D."/>
            <person name="Yang H.B."/>
            <person name="Jeong H.J."/>
            <person name="Kang W.H."/>
            <person name="Kwon J.K."/>
            <person name="Shin C."/>
            <person name="Lim J.Y."/>
            <person name="Park J.H."/>
            <person name="Huh J.H."/>
            <person name="Kim J.S."/>
            <person name="Kim B.D."/>
            <person name="Cohen O."/>
            <person name="Paran I."/>
            <person name="Suh M.C."/>
            <person name="Lee S.B."/>
            <person name="Kim Y.K."/>
            <person name="Shin Y."/>
            <person name="Noh S.J."/>
            <person name="Park J."/>
            <person name="Seo Y.S."/>
            <person name="Kwon S.Y."/>
            <person name="Kim H.A."/>
            <person name="Park J.M."/>
            <person name="Kim H.J."/>
            <person name="Choi S.B."/>
            <person name="Bosland P.W."/>
            <person name="Reeves G."/>
            <person name="Jo S.H."/>
            <person name="Lee B.W."/>
            <person name="Cho H.T."/>
            <person name="Choi H.S."/>
            <person name="Lee M.S."/>
            <person name="Yu Y."/>
            <person name="Do Choi Y."/>
            <person name="Park B.S."/>
            <person name="van Deynze A."/>
            <person name="Ashrafi H."/>
            <person name="Hill T."/>
            <person name="Kim W.T."/>
            <person name="Pai H.S."/>
            <person name="Ahn H.K."/>
            <person name="Yeam I."/>
            <person name="Giovannoni J.J."/>
            <person name="Rose J.K."/>
            <person name="Sorensen I."/>
            <person name="Lee S.J."/>
            <person name="Kim R.W."/>
            <person name="Choi I.Y."/>
            <person name="Choi B.S."/>
            <person name="Lim J.S."/>
            <person name="Lee Y.H."/>
            <person name="Choi D."/>
        </authorList>
    </citation>
    <scope>NUCLEOTIDE SEQUENCE [LARGE SCALE GENOMIC DNA]</scope>
    <source>
        <strain evidence="9">cv. CM334</strain>
    </source>
</reference>
<evidence type="ECO:0000256" key="5">
    <source>
        <dbReference type="PROSITE-ProRule" id="PRU01251"/>
    </source>
</evidence>
<dbReference type="STRING" id="4072.A0A1U8GWR6"/>
<evidence type="ECO:0000256" key="6">
    <source>
        <dbReference type="SAM" id="MobiDB-lite"/>
    </source>
</evidence>
<dbReference type="CDD" id="cd19499">
    <property type="entry name" value="RecA-like_ClpB_Hsp104-like"/>
    <property type="match status" value="1"/>
</dbReference>
<organism evidence="8 9">
    <name type="scientific">Capsicum annuum</name>
    <name type="common">Capsicum pepper</name>
    <dbReference type="NCBI Taxonomy" id="4072"/>
    <lineage>
        <taxon>Eukaryota</taxon>
        <taxon>Viridiplantae</taxon>
        <taxon>Streptophyta</taxon>
        <taxon>Embryophyta</taxon>
        <taxon>Tracheophyta</taxon>
        <taxon>Spermatophyta</taxon>
        <taxon>Magnoliopsida</taxon>
        <taxon>eudicotyledons</taxon>
        <taxon>Gunneridae</taxon>
        <taxon>Pentapetalae</taxon>
        <taxon>asterids</taxon>
        <taxon>lamiids</taxon>
        <taxon>Solanales</taxon>
        <taxon>Solanaceae</taxon>
        <taxon>Solanoideae</taxon>
        <taxon>Capsiceae</taxon>
        <taxon>Capsicum</taxon>
    </lineage>
</organism>
<dbReference type="GO" id="GO:0005524">
    <property type="term" value="F:ATP binding"/>
    <property type="evidence" value="ECO:0007669"/>
    <property type="project" value="InterPro"/>
</dbReference>
<dbReference type="PANTHER" id="PTHR43572:SF77">
    <property type="entry name" value="PROTEIN DWARF 53-LIKE-LIKE"/>
    <property type="match status" value="1"/>
</dbReference>
<dbReference type="EMBL" id="AYRZ02000006">
    <property type="protein sequence ID" value="PHT78327.1"/>
    <property type="molecule type" value="Genomic_DNA"/>
</dbReference>
<evidence type="ECO:0000256" key="1">
    <source>
        <dbReference type="ARBA" id="ARBA00008675"/>
    </source>
</evidence>
<dbReference type="SUPFAM" id="SSF52540">
    <property type="entry name" value="P-loop containing nucleoside triphosphate hydrolases"/>
    <property type="match status" value="1"/>
</dbReference>
<evidence type="ECO:0000256" key="4">
    <source>
        <dbReference type="ARBA" id="ARBA00023163"/>
    </source>
</evidence>
<dbReference type="InterPro" id="IPR051650">
    <property type="entry name" value="SL_signaling_regulator"/>
</dbReference>
<dbReference type="Gene3D" id="1.10.1780.10">
    <property type="entry name" value="Clp, N-terminal domain"/>
    <property type="match status" value="1"/>
</dbReference>
<dbReference type="Pfam" id="PF07724">
    <property type="entry name" value="AAA_2"/>
    <property type="match status" value="1"/>
</dbReference>
<evidence type="ECO:0000259" key="7">
    <source>
        <dbReference type="PROSITE" id="PS51903"/>
    </source>
</evidence>
<gene>
    <name evidence="8" type="ORF">T459_16379</name>
</gene>